<comment type="pathway">
    <text evidence="13">tRNA modification; 5-methoxycarbonylmethyl-2-thiouridine-tRNA biosynthesis.</text>
</comment>
<comment type="similarity">
    <text evidence="13">In the N-terminal section; belongs to the HesA/MoeB/ThiF family. UBA4 subfamily.</text>
</comment>
<evidence type="ECO:0000256" key="3">
    <source>
        <dbReference type="ARBA" id="ARBA00022679"/>
    </source>
</evidence>
<dbReference type="GO" id="GO:0005829">
    <property type="term" value="C:cytosol"/>
    <property type="evidence" value="ECO:0007669"/>
    <property type="project" value="UniProtKB-SubCell"/>
</dbReference>
<feature type="binding site" evidence="13">
    <location>
        <position position="224"/>
    </location>
    <ligand>
        <name>Zn(2+)</name>
        <dbReference type="ChEBI" id="CHEBI:29105"/>
    </ligand>
</feature>
<feature type="active site" description="Glycyl thioester intermediate; for adenylyltransferase activity" evidence="13">
    <location>
        <position position="241"/>
    </location>
</feature>
<dbReference type="SMART" id="SM00450">
    <property type="entry name" value="RHOD"/>
    <property type="match status" value="1"/>
</dbReference>
<keyword evidence="6 13" id="KW-0479">Metal-binding</keyword>
<feature type="binding site" evidence="13">
    <location>
        <begin position="121"/>
        <end position="125"/>
    </location>
    <ligand>
        <name>ATP</name>
        <dbReference type="ChEBI" id="CHEBI:30616"/>
    </ligand>
</feature>
<evidence type="ECO:0000256" key="2">
    <source>
        <dbReference type="ARBA" id="ARBA00022490"/>
    </source>
</evidence>
<evidence type="ECO:0000256" key="11">
    <source>
        <dbReference type="ARBA" id="ARBA00023268"/>
    </source>
</evidence>
<evidence type="ECO:0000256" key="6">
    <source>
        <dbReference type="ARBA" id="ARBA00022723"/>
    </source>
</evidence>
<dbReference type="Proteomes" id="UP001377567">
    <property type="component" value="Unassembled WGS sequence"/>
</dbReference>
<dbReference type="GO" id="GO:0004792">
    <property type="term" value="F:thiosulfate-cyanide sulfurtransferase activity"/>
    <property type="evidence" value="ECO:0007669"/>
    <property type="project" value="TreeGrafter"/>
</dbReference>
<dbReference type="InterPro" id="IPR001763">
    <property type="entry name" value="Rhodanese-like_dom"/>
</dbReference>
<dbReference type="FunFam" id="3.40.250.10:FF:000014">
    <property type="entry name" value="Adenylyltransferase and sulfurtransferase MOCS3"/>
    <property type="match status" value="1"/>
</dbReference>
<feature type="active site" description="Cysteine persulfide intermediate; for sulfurtransferase activity" evidence="13">
    <location>
        <position position="412"/>
    </location>
</feature>
<dbReference type="GO" id="GO:0002143">
    <property type="term" value="P:tRNA wobble position uridine thiolation"/>
    <property type="evidence" value="ECO:0007669"/>
    <property type="project" value="InterPro"/>
</dbReference>
<dbReference type="InterPro" id="IPR000594">
    <property type="entry name" value="ThiF_NAD_FAD-bd"/>
</dbReference>
<evidence type="ECO:0000313" key="17">
    <source>
        <dbReference type="Proteomes" id="UP001377567"/>
    </source>
</evidence>
<feature type="binding site" evidence="13">
    <location>
        <position position="302"/>
    </location>
    <ligand>
        <name>Zn(2+)</name>
        <dbReference type="ChEBI" id="CHEBI:29105"/>
    </ligand>
</feature>
<feature type="binding site" evidence="13">
    <location>
        <begin position="182"/>
        <end position="183"/>
    </location>
    <ligand>
        <name>ATP</name>
        <dbReference type="ChEBI" id="CHEBI:30616"/>
    </ligand>
</feature>
<keyword evidence="4 13" id="KW-0819">tRNA processing</keyword>
<feature type="region of interest" description="Disordered" evidence="14">
    <location>
        <begin position="27"/>
        <end position="52"/>
    </location>
</feature>
<sequence>MSSMEELQREVERLQLENARLKEQLEKAELNEQLAGSRESTDPKPQNNATDKYPLTLEEYHRYGRQMIVEETGGVEGQVKLKNAKVLVIGAGGLGCPLLPYLAGAGVGTIGIVDNDTVDPSNLHRQILHDSYSVGMLKCDSAKRALNRLNPNVNVTTYPVRLDNTNAFQIFEGYNLIMDCTDTPVTRYLINDVAVNLGLTVVSASGVRTEGQLTILNFENMGPCYRCFYPVPPSPNSVSSCQEGGVIGPCIGVLGVMMAVEAMKVILGLYSTDDFEPFLMQYAGFPKQSLRTFRMRRRKEMCAACGTNPTITREAIETSKINYTEFCGSRNYNVCVPEERITVQQFDNEYLKVTSPGCILLDVRPEHHYQISHLPNTYNITVKSLRNMDGSLDELQKHIPSVSKDSDIVVLCRFGNDSQLATRLLKDDFGINNVKDVQGGFFKYIDDIDPSIPKY</sequence>
<dbReference type="Gene3D" id="3.40.250.10">
    <property type="entry name" value="Rhodanese-like domain"/>
    <property type="match status" value="1"/>
</dbReference>
<evidence type="ECO:0000256" key="1">
    <source>
        <dbReference type="ARBA" id="ARBA00004514"/>
    </source>
</evidence>
<dbReference type="Pfam" id="PF00581">
    <property type="entry name" value="Rhodanese"/>
    <property type="match status" value="1"/>
</dbReference>
<organism evidence="16 17">
    <name type="scientific">Maudiozyma humilis</name>
    <name type="common">Sour dough yeast</name>
    <name type="synonym">Kazachstania humilis</name>
    <dbReference type="NCBI Taxonomy" id="51915"/>
    <lineage>
        <taxon>Eukaryota</taxon>
        <taxon>Fungi</taxon>
        <taxon>Dikarya</taxon>
        <taxon>Ascomycota</taxon>
        <taxon>Saccharomycotina</taxon>
        <taxon>Saccharomycetes</taxon>
        <taxon>Saccharomycetales</taxon>
        <taxon>Saccharomycetaceae</taxon>
        <taxon>Maudiozyma</taxon>
    </lineage>
</organism>
<evidence type="ECO:0000256" key="7">
    <source>
        <dbReference type="ARBA" id="ARBA00022741"/>
    </source>
</evidence>
<keyword evidence="17" id="KW-1185">Reference proteome</keyword>
<evidence type="ECO:0000256" key="13">
    <source>
        <dbReference type="HAMAP-Rule" id="MF_03049"/>
    </source>
</evidence>
<dbReference type="InterPro" id="IPR028885">
    <property type="entry name" value="MOCS3/Uba4"/>
</dbReference>
<evidence type="ECO:0000256" key="9">
    <source>
        <dbReference type="ARBA" id="ARBA00022833"/>
    </source>
</evidence>
<keyword evidence="8" id="KW-0833">Ubl conjugation pathway</keyword>
<dbReference type="GO" id="GO:0070566">
    <property type="term" value="F:adenylyltransferase activity"/>
    <property type="evidence" value="ECO:0007669"/>
    <property type="project" value="InterPro"/>
</dbReference>
<keyword evidence="3 13" id="KW-0808">Transferase</keyword>
<feature type="binding site" evidence="13">
    <location>
        <position position="138"/>
    </location>
    <ligand>
        <name>ATP</name>
        <dbReference type="ChEBI" id="CHEBI:30616"/>
    </ligand>
</feature>
<dbReference type="CDD" id="cd14686">
    <property type="entry name" value="bZIP"/>
    <property type="match status" value="1"/>
</dbReference>
<gene>
    <name evidence="13" type="primary">UBA4</name>
    <name evidence="16" type="ORF">DAKH74_054020</name>
</gene>
<keyword evidence="5" id="KW-0548">Nucleotidyltransferase</keyword>
<dbReference type="PROSITE" id="PS50206">
    <property type="entry name" value="RHODANESE_3"/>
    <property type="match status" value="1"/>
</dbReference>
<dbReference type="GO" id="GO:0032447">
    <property type="term" value="P:protein urmylation"/>
    <property type="evidence" value="ECO:0007669"/>
    <property type="project" value="TreeGrafter"/>
</dbReference>
<dbReference type="AlphaFoldDB" id="A0AAV5S4W9"/>
<name>A0AAV5S4W9_MAUHU</name>
<evidence type="ECO:0000256" key="10">
    <source>
        <dbReference type="ARBA" id="ARBA00022840"/>
    </source>
</evidence>
<comment type="subcellular location">
    <subcellularLocation>
        <location evidence="1">Cytoplasm</location>
        <location evidence="1">Cytosol</location>
    </subcellularLocation>
</comment>
<evidence type="ECO:0000256" key="5">
    <source>
        <dbReference type="ARBA" id="ARBA00022695"/>
    </source>
</evidence>
<dbReference type="GO" id="GO:0005524">
    <property type="term" value="F:ATP binding"/>
    <property type="evidence" value="ECO:0007669"/>
    <property type="project" value="UniProtKB-KW"/>
</dbReference>
<dbReference type="HAMAP" id="MF_03049">
    <property type="entry name" value="MOCS3_Uba4"/>
    <property type="match status" value="1"/>
</dbReference>
<dbReference type="PANTHER" id="PTHR10953:SF102">
    <property type="entry name" value="ADENYLYLTRANSFERASE AND SULFURTRANSFERASE MOCS3"/>
    <property type="match status" value="1"/>
</dbReference>
<dbReference type="InterPro" id="IPR045886">
    <property type="entry name" value="ThiF/MoeB/HesA"/>
</dbReference>
<feature type="binding site" evidence="13">
    <location>
        <position position="305"/>
    </location>
    <ligand>
        <name>Zn(2+)</name>
        <dbReference type="ChEBI" id="CHEBI:29105"/>
    </ligand>
</feature>
<comment type="cofactor">
    <cofactor evidence="13">
        <name>Zn(2+)</name>
        <dbReference type="ChEBI" id="CHEBI:29105"/>
    </cofactor>
    <text evidence="13">Binds 1 zinc ion per subunit.</text>
</comment>
<dbReference type="PANTHER" id="PTHR10953">
    <property type="entry name" value="UBIQUITIN-ACTIVATING ENZYME E1"/>
    <property type="match status" value="1"/>
</dbReference>
<accession>A0AAV5S4W9</accession>
<dbReference type="EMBL" id="BTGD01000025">
    <property type="protein sequence ID" value="GMM58785.1"/>
    <property type="molecule type" value="Genomic_DNA"/>
</dbReference>
<feature type="binding site" evidence="13">
    <location>
        <position position="227"/>
    </location>
    <ligand>
        <name>Zn(2+)</name>
        <dbReference type="ChEBI" id="CHEBI:29105"/>
    </ligand>
</feature>
<feature type="binding site" evidence="13">
    <location>
        <position position="114"/>
    </location>
    <ligand>
        <name>ATP</name>
        <dbReference type="ChEBI" id="CHEBI:30616"/>
    </ligand>
</feature>
<evidence type="ECO:0000256" key="8">
    <source>
        <dbReference type="ARBA" id="ARBA00022786"/>
    </source>
</evidence>
<evidence type="ECO:0000256" key="14">
    <source>
        <dbReference type="SAM" id="MobiDB-lite"/>
    </source>
</evidence>
<protein>
    <recommendedName>
        <fullName evidence="12">Needs CLA4 to survive protein 3</fullName>
    </recommendedName>
</protein>
<dbReference type="Gene3D" id="3.40.50.720">
    <property type="entry name" value="NAD(P)-binding Rossmann-like Domain"/>
    <property type="match status" value="1"/>
</dbReference>
<proteinExistence type="inferred from homology"/>
<comment type="caution">
    <text evidence="16">The sequence shown here is derived from an EMBL/GenBank/DDBJ whole genome shotgun (WGS) entry which is preliminary data.</text>
</comment>
<dbReference type="FunFam" id="3.40.50.720:FF:000033">
    <property type="entry name" value="Adenylyltransferase and sulfurtransferase MOCS3"/>
    <property type="match status" value="1"/>
</dbReference>
<dbReference type="SUPFAM" id="SSF69572">
    <property type="entry name" value="Activating enzymes of the ubiquitin-like proteins"/>
    <property type="match status" value="1"/>
</dbReference>
<dbReference type="GO" id="GO:0046872">
    <property type="term" value="F:metal ion binding"/>
    <property type="evidence" value="ECO:0007669"/>
    <property type="project" value="UniProtKB-KW"/>
</dbReference>
<evidence type="ECO:0000313" key="16">
    <source>
        <dbReference type="EMBL" id="GMM58785.1"/>
    </source>
</evidence>
<feature type="domain" description="Rhodanese" evidence="15">
    <location>
        <begin position="354"/>
        <end position="453"/>
    </location>
</feature>
<keyword evidence="9 13" id="KW-0862">Zinc</keyword>
<keyword evidence="2 13" id="KW-0963">Cytoplasm</keyword>
<evidence type="ECO:0000259" key="15">
    <source>
        <dbReference type="PROSITE" id="PS50206"/>
    </source>
</evidence>
<feature type="binding site" evidence="13">
    <location>
        <position position="93"/>
    </location>
    <ligand>
        <name>ATP</name>
        <dbReference type="ChEBI" id="CHEBI:30616"/>
    </ligand>
</feature>
<reference evidence="16 17" key="1">
    <citation type="journal article" date="2023" name="Elife">
        <title>Identification of key yeast species and microbe-microbe interactions impacting larval growth of Drosophila in the wild.</title>
        <authorList>
            <person name="Mure A."/>
            <person name="Sugiura Y."/>
            <person name="Maeda R."/>
            <person name="Honda K."/>
            <person name="Sakurai N."/>
            <person name="Takahashi Y."/>
            <person name="Watada M."/>
            <person name="Katoh T."/>
            <person name="Gotoh A."/>
            <person name="Gotoh Y."/>
            <person name="Taniguchi I."/>
            <person name="Nakamura K."/>
            <person name="Hayashi T."/>
            <person name="Katayama T."/>
            <person name="Uemura T."/>
            <person name="Hattori Y."/>
        </authorList>
    </citation>
    <scope>NUCLEOTIDE SEQUENCE [LARGE SCALE GENOMIC DNA]</scope>
    <source>
        <strain evidence="16 17">KH-74</strain>
    </source>
</reference>
<keyword evidence="11 13" id="KW-0511">Multifunctional enzyme</keyword>
<dbReference type="GO" id="GO:0042292">
    <property type="term" value="F:URM1 activating enzyme activity"/>
    <property type="evidence" value="ECO:0007669"/>
    <property type="project" value="TreeGrafter"/>
</dbReference>
<keyword evidence="10 13" id="KW-0067">ATP-binding</keyword>
<dbReference type="InterPro" id="IPR035985">
    <property type="entry name" value="Ubiquitin-activating_enz"/>
</dbReference>
<keyword evidence="7 13" id="KW-0547">Nucleotide-binding</keyword>
<evidence type="ECO:0000256" key="12">
    <source>
        <dbReference type="ARBA" id="ARBA00075323"/>
    </source>
</evidence>
<dbReference type="InterPro" id="IPR036873">
    <property type="entry name" value="Rhodanese-like_dom_sf"/>
</dbReference>
<dbReference type="Pfam" id="PF00899">
    <property type="entry name" value="ThiF"/>
    <property type="match status" value="1"/>
</dbReference>
<dbReference type="CDD" id="cd00757">
    <property type="entry name" value="ThiF_MoeB_HesA_family"/>
    <property type="match status" value="1"/>
</dbReference>
<evidence type="ECO:0000256" key="4">
    <source>
        <dbReference type="ARBA" id="ARBA00022694"/>
    </source>
</evidence>